<protein>
    <submittedName>
        <fullName evidence="1">Uncharacterized protein</fullName>
    </submittedName>
</protein>
<evidence type="ECO:0000313" key="1">
    <source>
        <dbReference type="EMBL" id="SUP79388.1"/>
    </source>
</evidence>
<dbReference type="AlphaFoldDB" id="A0A380Q0S2"/>
<sequence>MTCLIAWASKQVLNPVADSELYGADEATLYSRLVLICHSSSMYWPRYFILTTGVYRISVI</sequence>
<accession>A0A380Q0S2</accession>
<reference evidence="1 2" key="1">
    <citation type="submission" date="2018-06" db="EMBL/GenBank/DDBJ databases">
        <authorList>
            <consortium name="Pathogen Informatics"/>
            <person name="Doyle S."/>
        </authorList>
    </citation>
    <scope>NUCLEOTIDE SEQUENCE [LARGE SCALE GENOMIC DNA]</scope>
    <source>
        <strain evidence="1 2">NCTC11470</strain>
    </source>
</reference>
<evidence type="ECO:0000313" key="2">
    <source>
        <dbReference type="Proteomes" id="UP000254835"/>
    </source>
</evidence>
<dbReference type="Proteomes" id="UP000254835">
    <property type="component" value="Unassembled WGS sequence"/>
</dbReference>
<gene>
    <name evidence="1" type="ORF">NCTC11470_04508</name>
</gene>
<organism evidence="1 2">
    <name type="scientific">Yersinia frederiksenii</name>
    <dbReference type="NCBI Taxonomy" id="29484"/>
    <lineage>
        <taxon>Bacteria</taxon>
        <taxon>Pseudomonadati</taxon>
        <taxon>Pseudomonadota</taxon>
        <taxon>Gammaproteobacteria</taxon>
        <taxon>Enterobacterales</taxon>
        <taxon>Yersiniaceae</taxon>
        <taxon>Yersinia</taxon>
    </lineage>
</organism>
<proteinExistence type="predicted"/>
<name>A0A380Q0S2_YERFR</name>
<dbReference type="EMBL" id="UHJA01000001">
    <property type="protein sequence ID" value="SUP79388.1"/>
    <property type="molecule type" value="Genomic_DNA"/>
</dbReference>